<keyword evidence="1" id="KW-0732">Signal</keyword>
<organism evidence="2 3">
    <name type="scientific">Schistosoma mekongi</name>
    <name type="common">Parasitic worm</name>
    <dbReference type="NCBI Taxonomy" id="38744"/>
    <lineage>
        <taxon>Eukaryota</taxon>
        <taxon>Metazoa</taxon>
        <taxon>Spiralia</taxon>
        <taxon>Lophotrochozoa</taxon>
        <taxon>Platyhelminthes</taxon>
        <taxon>Trematoda</taxon>
        <taxon>Digenea</taxon>
        <taxon>Strigeidida</taxon>
        <taxon>Schistosomatoidea</taxon>
        <taxon>Schistosomatidae</taxon>
        <taxon>Schistosoma</taxon>
    </lineage>
</organism>
<dbReference type="EMBL" id="JALJAT010000007">
    <property type="protein sequence ID" value="KAK4468273.1"/>
    <property type="molecule type" value="Genomic_DNA"/>
</dbReference>
<protein>
    <submittedName>
        <fullName evidence="2">Uncharacterized protein</fullName>
    </submittedName>
</protein>
<proteinExistence type="predicted"/>
<evidence type="ECO:0000313" key="3">
    <source>
        <dbReference type="Proteomes" id="UP001292079"/>
    </source>
</evidence>
<dbReference type="Proteomes" id="UP001292079">
    <property type="component" value="Unassembled WGS sequence"/>
</dbReference>
<reference evidence="2" key="1">
    <citation type="submission" date="2022-04" db="EMBL/GenBank/DDBJ databases">
        <authorList>
            <person name="Xu L."/>
            <person name="Lv Z."/>
        </authorList>
    </citation>
    <scope>NUCLEOTIDE SEQUENCE</scope>
    <source>
        <strain evidence="2">LV_2022a</strain>
    </source>
</reference>
<dbReference type="AlphaFoldDB" id="A0AAE1Z6I6"/>
<feature type="chain" id="PRO_5042094609" evidence="1">
    <location>
        <begin position="23"/>
        <end position="73"/>
    </location>
</feature>
<evidence type="ECO:0000313" key="2">
    <source>
        <dbReference type="EMBL" id="KAK4468273.1"/>
    </source>
</evidence>
<keyword evidence="3" id="KW-1185">Reference proteome</keyword>
<reference evidence="2" key="2">
    <citation type="journal article" date="2023" name="Infect Dis Poverty">
        <title>Chromosome-scale genome of the human blood fluke Schistosoma mekongi and its implications for public health.</title>
        <authorList>
            <person name="Zhou M."/>
            <person name="Xu L."/>
            <person name="Xu D."/>
            <person name="Chen W."/>
            <person name="Khan J."/>
            <person name="Hu Y."/>
            <person name="Huang H."/>
            <person name="Wei H."/>
            <person name="Zhang Y."/>
            <person name="Chusongsang P."/>
            <person name="Tanasarnprasert K."/>
            <person name="Hu X."/>
            <person name="Limpanont Y."/>
            <person name="Lv Z."/>
        </authorList>
    </citation>
    <scope>NUCLEOTIDE SEQUENCE</scope>
    <source>
        <strain evidence="2">LV_2022a</strain>
    </source>
</reference>
<gene>
    <name evidence="2" type="ORF">MN116_008426</name>
</gene>
<name>A0AAE1Z6I6_SCHME</name>
<accession>A0AAE1Z6I6</accession>
<feature type="non-terminal residue" evidence="2">
    <location>
        <position position="73"/>
    </location>
</feature>
<comment type="caution">
    <text evidence="2">The sequence shown here is derived from an EMBL/GenBank/DDBJ whole genome shotgun (WGS) entry which is preliminary data.</text>
</comment>
<feature type="signal peptide" evidence="1">
    <location>
        <begin position="1"/>
        <end position="22"/>
    </location>
</feature>
<sequence length="73" mass="8539">FDYVTMFLLLILLGVLIEYVNMSNLKSNQPTLQKVHTNTTVQSSVAIPTVEEIEEEEVFYDWWLVYSCHIQTI</sequence>
<evidence type="ECO:0000256" key="1">
    <source>
        <dbReference type="SAM" id="SignalP"/>
    </source>
</evidence>